<dbReference type="HOGENOM" id="CLU_041771_4_0_7"/>
<proteinExistence type="inferred from homology"/>
<protein>
    <recommendedName>
        <fullName evidence="9">AI-2E family transporter</fullName>
    </recommendedName>
</protein>
<keyword evidence="8" id="KW-1185">Reference proteome</keyword>
<comment type="similarity">
    <text evidence="2">Belongs to the autoinducer-2 exporter (AI-2E) (TC 2.A.86) family.</text>
</comment>
<feature type="transmembrane region" description="Helical" evidence="6">
    <location>
        <begin position="6"/>
        <end position="36"/>
    </location>
</feature>
<reference evidence="8" key="2">
    <citation type="submission" date="2011-01" db="EMBL/GenBank/DDBJ databases">
        <title>The complete genome of Nitratifractor salsuginis DSM 16511.</title>
        <authorList>
            <consortium name="US DOE Joint Genome Institute (JGI-PGF)"/>
            <person name="Lucas S."/>
            <person name="Copeland A."/>
            <person name="Lapidus A."/>
            <person name="Bruce D."/>
            <person name="Goodwin L."/>
            <person name="Pitluck S."/>
            <person name="Kyrpides N."/>
            <person name="Mavromatis K."/>
            <person name="Ivanova N."/>
            <person name="Mikhailova N."/>
            <person name="Zeytun A."/>
            <person name="Detter J.C."/>
            <person name="Tapia R."/>
            <person name="Han C."/>
            <person name="Land M."/>
            <person name="Hauser L."/>
            <person name="Markowitz V."/>
            <person name="Cheng J.-F."/>
            <person name="Hugenholtz P."/>
            <person name="Woyke T."/>
            <person name="Wu D."/>
            <person name="Tindall B."/>
            <person name="Schuetze A."/>
            <person name="Brambilla E."/>
            <person name="Klenk H.-P."/>
            <person name="Eisen J.A."/>
        </authorList>
    </citation>
    <scope>NUCLEOTIDE SEQUENCE [LARGE SCALE GENOMIC DNA]</scope>
    <source>
        <strain evidence="8">DSM 16511 / JCM 12458 / E9I37-1</strain>
    </source>
</reference>
<evidence type="ECO:0000256" key="1">
    <source>
        <dbReference type="ARBA" id="ARBA00004141"/>
    </source>
</evidence>
<dbReference type="eggNOG" id="COG0628">
    <property type="taxonomic scope" value="Bacteria"/>
</dbReference>
<feature type="transmembrane region" description="Helical" evidence="6">
    <location>
        <begin position="256"/>
        <end position="276"/>
    </location>
</feature>
<dbReference type="Pfam" id="PF01594">
    <property type="entry name" value="AI-2E_transport"/>
    <property type="match status" value="1"/>
</dbReference>
<dbReference type="InterPro" id="IPR002549">
    <property type="entry name" value="AI-2E-like"/>
</dbReference>
<dbReference type="RefSeq" id="WP_013553220.1">
    <property type="nucleotide sequence ID" value="NC_014935.1"/>
</dbReference>
<sequence>MDRRTLFVLILFSIALWGAYSIYAPFLLSMVVAVLLAMATSNLTRYLTRTLRSRKIATLVMVLLLFLLILAPIIYIATTGVEYLTHLDQQTIREIFAKARSLTENIPYVNHWAEEYLQVDKVIPYLKGISLYITKMGSKGLGFVKDTVMVIAFYAAAVYNQDRFIATLVALIPAPQRESREMVAEIASTMEVVIYSIIVTAVFEGFLFGIFVSYFGFDGLLFGAIYGFASLVPVVGGALVWVPLSLYAWSELGPQPALAIAIYSVVMISIIADTFIKPIIIKMIKEQLLHVQIRINELVIFFSIIAGMSTYGFWGMILGPAITTFLFAATRIYLVYSSALEE</sequence>
<dbReference type="EMBL" id="CP002452">
    <property type="protein sequence ID" value="ADV45523.1"/>
    <property type="molecule type" value="Genomic_DNA"/>
</dbReference>
<evidence type="ECO:0000256" key="6">
    <source>
        <dbReference type="SAM" id="Phobius"/>
    </source>
</evidence>
<gene>
    <name evidence="7" type="ordered locus">Nitsa_0251</name>
</gene>
<evidence type="ECO:0000313" key="7">
    <source>
        <dbReference type="EMBL" id="ADV45523.1"/>
    </source>
</evidence>
<accession>E6WZE3</accession>
<dbReference type="OrthoDB" id="5348369at2"/>
<dbReference type="AlphaFoldDB" id="E6WZE3"/>
<evidence type="ECO:0000256" key="4">
    <source>
        <dbReference type="ARBA" id="ARBA00022989"/>
    </source>
</evidence>
<evidence type="ECO:0000256" key="2">
    <source>
        <dbReference type="ARBA" id="ARBA00009773"/>
    </source>
</evidence>
<dbReference type="KEGG" id="nsa:Nitsa_0251"/>
<evidence type="ECO:0000256" key="5">
    <source>
        <dbReference type="ARBA" id="ARBA00023136"/>
    </source>
</evidence>
<keyword evidence="4 6" id="KW-1133">Transmembrane helix</keyword>
<evidence type="ECO:0008006" key="9">
    <source>
        <dbReference type="Google" id="ProtNLM"/>
    </source>
</evidence>
<keyword evidence="3 6" id="KW-0812">Transmembrane</keyword>
<evidence type="ECO:0000313" key="8">
    <source>
        <dbReference type="Proteomes" id="UP000008633"/>
    </source>
</evidence>
<dbReference type="GO" id="GO:0016020">
    <property type="term" value="C:membrane"/>
    <property type="evidence" value="ECO:0007669"/>
    <property type="project" value="UniProtKB-SubCell"/>
</dbReference>
<feature type="transmembrane region" description="Helical" evidence="6">
    <location>
        <begin position="192"/>
        <end position="217"/>
    </location>
</feature>
<dbReference type="PANTHER" id="PTHR21716">
    <property type="entry name" value="TRANSMEMBRANE PROTEIN"/>
    <property type="match status" value="1"/>
</dbReference>
<feature type="transmembrane region" description="Helical" evidence="6">
    <location>
        <begin position="56"/>
        <end position="77"/>
    </location>
</feature>
<keyword evidence="5 6" id="KW-0472">Membrane</keyword>
<dbReference type="Proteomes" id="UP000008633">
    <property type="component" value="Chromosome"/>
</dbReference>
<reference evidence="7 8" key="1">
    <citation type="journal article" date="2011" name="Stand. Genomic Sci.">
        <title>Complete genome sequence of Nitratifractor salsuginis type strain (E9I37-1).</title>
        <authorList>
            <person name="Anderson I."/>
            <person name="Sikorski J."/>
            <person name="Zeytun A."/>
            <person name="Nolan M."/>
            <person name="Lapidus A."/>
            <person name="Lucas S."/>
            <person name="Hammon N."/>
            <person name="Deshpande S."/>
            <person name="Cheng J.F."/>
            <person name="Tapia R."/>
            <person name="Han C."/>
            <person name="Goodwin L."/>
            <person name="Pitluck S."/>
            <person name="Liolios K."/>
            <person name="Pagani I."/>
            <person name="Ivanova N."/>
            <person name="Huntemann M."/>
            <person name="Mavromatis K."/>
            <person name="Ovchinikova G."/>
            <person name="Pati A."/>
            <person name="Chen A."/>
            <person name="Palaniappan K."/>
            <person name="Land M."/>
            <person name="Hauser L."/>
            <person name="Brambilla E.M."/>
            <person name="Ngatchou-Djao O.D."/>
            <person name="Rohde M."/>
            <person name="Tindall B.J."/>
            <person name="Goker M."/>
            <person name="Detter J.C."/>
            <person name="Woyke T."/>
            <person name="Bristow J."/>
            <person name="Eisen J.A."/>
            <person name="Markowitz V."/>
            <person name="Hugenholtz P."/>
            <person name="Klenk H.P."/>
            <person name="Kyrpides N.C."/>
        </authorList>
    </citation>
    <scope>NUCLEOTIDE SEQUENCE [LARGE SCALE GENOMIC DNA]</scope>
    <source>
        <strain evidence="8">DSM 16511 / JCM 12458 / E9I37-1</strain>
    </source>
</reference>
<organism evidence="7 8">
    <name type="scientific">Nitratifractor salsuginis (strain DSM 16511 / JCM 12458 / E9I37-1)</name>
    <dbReference type="NCBI Taxonomy" id="749222"/>
    <lineage>
        <taxon>Bacteria</taxon>
        <taxon>Pseudomonadati</taxon>
        <taxon>Campylobacterota</taxon>
        <taxon>Epsilonproteobacteria</taxon>
        <taxon>Campylobacterales</taxon>
        <taxon>Sulfurovaceae</taxon>
        <taxon>Nitratifractor</taxon>
    </lineage>
</organism>
<dbReference type="STRING" id="749222.Nitsa_0251"/>
<evidence type="ECO:0000256" key="3">
    <source>
        <dbReference type="ARBA" id="ARBA00022692"/>
    </source>
</evidence>
<comment type="subcellular location">
    <subcellularLocation>
        <location evidence="1">Membrane</location>
        <topology evidence="1">Multi-pass membrane protein</topology>
    </subcellularLocation>
</comment>
<name>E6WZE3_NITSE</name>
<dbReference type="PANTHER" id="PTHR21716:SF4">
    <property type="entry name" value="TRANSMEMBRANE PROTEIN 245"/>
    <property type="match status" value="1"/>
</dbReference>
<feature type="transmembrane region" description="Helical" evidence="6">
    <location>
        <begin position="224"/>
        <end position="244"/>
    </location>
</feature>